<dbReference type="GO" id="GO:0051156">
    <property type="term" value="P:glucose 6-phosphate metabolic process"/>
    <property type="evidence" value="ECO:0007669"/>
    <property type="project" value="TreeGrafter"/>
</dbReference>
<dbReference type="EMBL" id="OV651817">
    <property type="protein sequence ID" value="CAH1111298.1"/>
    <property type="molecule type" value="Genomic_DNA"/>
</dbReference>
<dbReference type="Pfam" id="PF00342">
    <property type="entry name" value="PGI"/>
    <property type="match status" value="3"/>
</dbReference>
<dbReference type="PRINTS" id="PR00662">
    <property type="entry name" value="G6PISOMERASE"/>
</dbReference>
<keyword evidence="5 9" id="KW-0312">Gluconeogenesis</keyword>
<sequence length="584" mass="65467">METKPMLTKECEFQKLQEYYNRVGKKLNIYELFAKDCGRFDNFSQVLKTPQDGNILIDFSKNRIDQECFQLLIDLARKRKVEDARDAMFKGSKINFTENRAVLHTALRTRDNSIIEVDGKNVMPDVKAVLDHMKQFSNKVLSGEWKGYSGKKITDVVNIGIGGSDLGPLMVTEALKPFSKGLNMHFVSNIDGTHLAEVLKKVNPETVLFIIASKTFTTQETCTNAKSAKEWFLGTAKANEAVAKHFVALSTNKEKVSEFGIDTANMFGFWDWVGGRYSLWSAIGLSICLSIGYENFEKLLEGGFYMDNHFRTAPLEKNVRTFLLYTVKILKLIWGEPGTNGQHAFYQLIHQGTRIIPCDFIAPAESHNPISSGVHHKLLLANFLAQTEALMKGKSAGQAREELQKSGMSNEDVEKILPHKVFVGNRPTNSIVVKKVTPFTLGALIAMYEMKIFTQGIIWDINSFDQWGVELGKALAKAIEPELEGDSPVYSHDGSTNGLINFIKASRAMYEMKIFTQGIIWDINSFDQWGVELGKALAKAIEPELQGDSKITSHDGSTNGIINFIKENRDCICYPCSSVCKRCK</sequence>
<dbReference type="GO" id="GO:0005829">
    <property type="term" value="C:cytosol"/>
    <property type="evidence" value="ECO:0007669"/>
    <property type="project" value="TreeGrafter"/>
</dbReference>
<reference evidence="10" key="1">
    <citation type="submission" date="2022-01" db="EMBL/GenBank/DDBJ databases">
        <authorList>
            <person name="King R."/>
        </authorList>
    </citation>
    <scope>NUCLEOTIDE SEQUENCE</scope>
</reference>
<dbReference type="GO" id="GO:0006094">
    <property type="term" value="P:gluconeogenesis"/>
    <property type="evidence" value="ECO:0007669"/>
    <property type="project" value="UniProtKB-KW"/>
</dbReference>
<dbReference type="InterPro" id="IPR023096">
    <property type="entry name" value="G6P_Isomerase_C"/>
</dbReference>
<evidence type="ECO:0000313" key="11">
    <source>
        <dbReference type="Proteomes" id="UP001153636"/>
    </source>
</evidence>
<dbReference type="PANTHER" id="PTHR11469:SF1">
    <property type="entry name" value="GLUCOSE-6-PHOSPHATE ISOMERASE"/>
    <property type="match status" value="1"/>
</dbReference>
<dbReference type="PROSITE" id="PS00174">
    <property type="entry name" value="P_GLUCOSE_ISOMERASE_2"/>
    <property type="match status" value="2"/>
</dbReference>
<dbReference type="PANTHER" id="PTHR11469">
    <property type="entry name" value="GLUCOSE-6-PHOSPHATE ISOMERASE"/>
    <property type="match status" value="1"/>
</dbReference>
<name>A0A9P0D3Q4_9CUCU</name>
<evidence type="ECO:0000256" key="9">
    <source>
        <dbReference type="RuleBase" id="RU000612"/>
    </source>
</evidence>
<dbReference type="PROSITE" id="PS00765">
    <property type="entry name" value="P_GLUCOSE_ISOMERASE_1"/>
    <property type="match status" value="1"/>
</dbReference>
<dbReference type="Gene3D" id="1.10.1390.10">
    <property type="match status" value="2"/>
</dbReference>
<evidence type="ECO:0000256" key="3">
    <source>
        <dbReference type="ARBA" id="ARBA00011952"/>
    </source>
</evidence>
<dbReference type="FunFam" id="3.40.50.10490:FF:000004">
    <property type="entry name" value="Glucose-6-phosphate isomerase"/>
    <property type="match status" value="1"/>
</dbReference>
<dbReference type="OrthoDB" id="5831190at2759"/>
<evidence type="ECO:0000256" key="5">
    <source>
        <dbReference type="ARBA" id="ARBA00022432"/>
    </source>
</evidence>
<dbReference type="InterPro" id="IPR035482">
    <property type="entry name" value="SIS_PGI_2"/>
</dbReference>
<evidence type="ECO:0000256" key="8">
    <source>
        <dbReference type="ARBA" id="ARBA00029321"/>
    </source>
</evidence>
<evidence type="ECO:0000256" key="4">
    <source>
        <dbReference type="ARBA" id="ARBA00018388"/>
    </source>
</evidence>
<dbReference type="AlphaFoldDB" id="A0A9P0D3Q4"/>
<evidence type="ECO:0000256" key="1">
    <source>
        <dbReference type="ARBA" id="ARBA00004926"/>
    </source>
</evidence>
<dbReference type="GO" id="GO:0097367">
    <property type="term" value="F:carbohydrate derivative binding"/>
    <property type="evidence" value="ECO:0007669"/>
    <property type="project" value="InterPro"/>
</dbReference>
<dbReference type="SUPFAM" id="SSF53697">
    <property type="entry name" value="SIS domain"/>
    <property type="match status" value="2"/>
</dbReference>
<evidence type="ECO:0000256" key="7">
    <source>
        <dbReference type="ARBA" id="ARBA00023235"/>
    </source>
</evidence>
<accession>A0A9P0D3Q4</accession>
<comment type="catalytic activity">
    <reaction evidence="8 9">
        <text>alpha-D-glucose 6-phosphate = beta-D-fructose 6-phosphate</text>
        <dbReference type="Rhea" id="RHEA:11816"/>
        <dbReference type="ChEBI" id="CHEBI:57634"/>
        <dbReference type="ChEBI" id="CHEBI:58225"/>
        <dbReference type="EC" id="5.3.1.9"/>
    </reaction>
</comment>
<dbReference type="GO" id="GO:0006096">
    <property type="term" value="P:glycolytic process"/>
    <property type="evidence" value="ECO:0007669"/>
    <property type="project" value="UniProtKB-KW"/>
</dbReference>
<dbReference type="Gene3D" id="3.40.50.10490">
    <property type="entry name" value="Glucose-6-phosphate isomerase like protein, domain 1"/>
    <property type="match status" value="4"/>
</dbReference>
<comment type="similarity">
    <text evidence="2 9">Belongs to the GPI family.</text>
</comment>
<protein>
    <recommendedName>
        <fullName evidence="4 9">Glucose-6-phosphate isomerase</fullName>
        <ecNumber evidence="3 9">5.3.1.9</ecNumber>
    </recommendedName>
</protein>
<organism evidence="10 11">
    <name type="scientific">Psylliodes chrysocephalus</name>
    <dbReference type="NCBI Taxonomy" id="3402493"/>
    <lineage>
        <taxon>Eukaryota</taxon>
        <taxon>Metazoa</taxon>
        <taxon>Ecdysozoa</taxon>
        <taxon>Arthropoda</taxon>
        <taxon>Hexapoda</taxon>
        <taxon>Insecta</taxon>
        <taxon>Pterygota</taxon>
        <taxon>Neoptera</taxon>
        <taxon>Endopterygota</taxon>
        <taxon>Coleoptera</taxon>
        <taxon>Polyphaga</taxon>
        <taxon>Cucujiformia</taxon>
        <taxon>Chrysomeloidea</taxon>
        <taxon>Chrysomelidae</taxon>
        <taxon>Galerucinae</taxon>
        <taxon>Alticini</taxon>
        <taxon>Psylliodes</taxon>
    </lineage>
</organism>
<gene>
    <name evidence="10" type="ORF">PSYICH_LOCUS11552</name>
</gene>
<dbReference type="HAMAP" id="MF_00473">
    <property type="entry name" value="G6P_isomerase"/>
    <property type="match status" value="1"/>
</dbReference>
<dbReference type="InterPro" id="IPR001672">
    <property type="entry name" value="G6P_Isomerase"/>
</dbReference>
<dbReference type="PROSITE" id="PS51463">
    <property type="entry name" value="P_GLUCOSE_ISOMERASE_3"/>
    <property type="match status" value="2"/>
</dbReference>
<evidence type="ECO:0000256" key="2">
    <source>
        <dbReference type="ARBA" id="ARBA00006604"/>
    </source>
</evidence>
<dbReference type="GO" id="GO:0048029">
    <property type="term" value="F:monosaccharide binding"/>
    <property type="evidence" value="ECO:0007669"/>
    <property type="project" value="TreeGrafter"/>
</dbReference>
<keyword evidence="7 9" id="KW-0413">Isomerase</keyword>
<keyword evidence="6 9" id="KW-0324">Glycolysis</keyword>
<dbReference type="CDD" id="cd05015">
    <property type="entry name" value="SIS_PGI_1"/>
    <property type="match status" value="1"/>
</dbReference>
<dbReference type="Proteomes" id="UP001153636">
    <property type="component" value="Chromosome 5"/>
</dbReference>
<proteinExistence type="inferred from homology"/>
<dbReference type="FunFam" id="1.10.1390.10:FF:000001">
    <property type="entry name" value="Glucose-6-phosphate isomerase"/>
    <property type="match status" value="2"/>
</dbReference>
<dbReference type="InterPro" id="IPR018189">
    <property type="entry name" value="Phosphoglucose_isomerase_CS"/>
</dbReference>
<evidence type="ECO:0000256" key="6">
    <source>
        <dbReference type="ARBA" id="ARBA00023152"/>
    </source>
</evidence>
<dbReference type="GO" id="GO:0004347">
    <property type="term" value="F:glucose-6-phosphate isomerase activity"/>
    <property type="evidence" value="ECO:0007669"/>
    <property type="project" value="UniProtKB-EC"/>
</dbReference>
<dbReference type="EC" id="5.3.1.9" evidence="3 9"/>
<dbReference type="InterPro" id="IPR046348">
    <property type="entry name" value="SIS_dom_sf"/>
</dbReference>
<evidence type="ECO:0000313" key="10">
    <source>
        <dbReference type="EMBL" id="CAH1111298.1"/>
    </source>
</evidence>
<dbReference type="InterPro" id="IPR035476">
    <property type="entry name" value="SIS_PGI_1"/>
</dbReference>
<keyword evidence="11" id="KW-1185">Reference proteome</keyword>
<dbReference type="FunFam" id="3.40.50.10490:FF:000060">
    <property type="entry name" value="Glucose-6-phosphate isomerase"/>
    <property type="match status" value="1"/>
</dbReference>
<comment type="pathway">
    <text evidence="1 9">Carbohydrate degradation; glycolysis; D-glyceraldehyde 3-phosphate and glycerone phosphate from D-glucose: step 2/4.</text>
</comment>
<dbReference type="CDD" id="cd05016">
    <property type="entry name" value="SIS_PGI_2"/>
    <property type="match status" value="1"/>
</dbReference>